<evidence type="ECO:0000313" key="5">
    <source>
        <dbReference type="EMBL" id="MCQ4922761.1"/>
    </source>
</evidence>
<keyword evidence="6" id="KW-1185">Reference proteome</keyword>
<keyword evidence="2" id="KW-0238">DNA-binding</keyword>
<keyword evidence="1" id="KW-0805">Transcription regulation</keyword>
<keyword evidence="3" id="KW-0804">Transcription</keyword>
<evidence type="ECO:0000259" key="4">
    <source>
        <dbReference type="PROSITE" id="PS50932"/>
    </source>
</evidence>
<sequence length="347" mass="40129">MVTQQDIADKLNISRATVSRALKGQNVSEKTRELVLKEAEKMGYVANSAATILALKNTKKVYAFIIATVDEGYGWQTYEGIKEASNIWQGYNLEIKVIFTDINIDKNQCETQIKQFYEVIETNSVDGVIFSALSKENMEIVTMECKKRNIPLMTLDMIYKNSELCHVGPDYYNLGTYSAAYIANLMMKKGKILILSYDEGYELSKERMRGFHEKLKEYPLIEQYNVGLDTMSKESYYKALSKYYYKYNPIAIYAPYHADYIGEFLKKEGLKDDVILITNGINKEIESYLFDGTIDGIVSARPYFLGAVVANNFYKYFYRPREIHKGEIDVACDIYIKENYIRYDKIF</sequence>
<evidence type="ECO:0000313" key="6">
    <source>
        <dbReference type="Proteomes" id="UP001524478"/>
    </source>
</evidence>
<evidence type="ECO:0000256" key="1">
    <source>
        <dbReference type="ARBA" id="ARBA00023015"/>
    </source>
</evidence>
<comment type="caution">
    <text evidence="5">The sequence shown here is derived from an EMBL/GenBank/DDBJ whole genome shotgun (WGS) entry which is preliminary data.</text>
</comment>
<evidence type="ECO:0000256" key="2">
    <source>
        <dbReference type="ARBA" id="ARBA00023125"/>
    </source>
</evidence>
<dbReference type="RefSeq" id="WP_216559733.1">
    <property type="nucleotide sequence ID" value="NZ_JAHLOH010000038.1"/>
</dbReference>
<proteinExistence type="predicted"/>
<dbReference type="PANTHER" id="PTHR30146:SF109">
    <property type="entry name" value="HTH-TYPE TRANSCRIPTIONAL REGULATOR GALS"/>
    <property type="match status" value="1"/>
</dbReference>
<organism evidence="5 6">
    <name type="scientific">Tissierella carlieri</name>
    <dbReference type="NCBI Taxonomy" id="689904"/>
    <lineage>
        <taxon>Bacteria</taxon>
        <taxon>Bacillati</taxon>
        <taxon>Bacillota</taxon>
        <taxon>Tissierellia</taxon>
        <taxon>Tissierellales</taxon>
        <taxon>Tissierellaceae</taxon>
        <taxon>Tissierella</taxon>
    </lineage>
</organism>
<dbReference type="InterPro" id="IPR000843">
    <property type="entry name" value="HTH_LacI"/>
</dbReference>
<gene>
    <name evidence="5" type="ORF">NE686_06680</name>
</gene>
<dbReference type="Pfam" id="PF13407">
    <property type="entry name" value="Peripla_BP_4"/>
    <property type="match status" value="1"/>
</dbReference>
<dbReference type="CDD" id="cd01392">
    <property type="entry name" value="HTH_LacI"/>
    <property type="match status" value="1"/>
</dbReference>
<dbReference type="EMBL" id="JANGAC010000004">
    <property type="protein sequence ID" value="MCQ4922761.1"/>
    <property type="molecule type" value="Genomic_DNA"/>
</dbReference>
<dbReference type="Proteomes" id="UP001524478">
    <property type="component" value="Unassembled WGS sequence"/>
</dbReference>
<evidence type="ECO:0000256" key="3">
    <source>
        <dbReference type="ARBA" id="ARBA00023163"/>
    </source>
</evidence>
<protein>
    <submittedName>
        <fullName evidence="5">LacI family transcriptional regulator</fullName>
    </submittedName>
</protein>
<name>A0ABT1S8G8_9FIRM</name>
<feature type="domain" description="HTH lacI-type" evidence="4">
    <location>
        <begin position="2"/>
        <end position="55"/>
    </location>
</feature>
<dbReference type="SMART" id="SM00354">
    <property type="entry name" value="HTH_LACI"/>
    <property type="match status" value="1"/>
</dbReference>
<accession>A0ABT1S8G8</accession>
<reference evidence="5 6" key="1">
    <citation type="submission" date="2022-06" db="EMBL/GenBank/DDBJ databases">
        <title>Isolation of gut microbiota from human fecal samples.</title>
        <authorList>
            <person name="Pamer E.G."/>
            <person name="Barat B."/>
            <person name="Waligurski E."/>
            <person name="Medina S."/>
            <person name="Paddock L."/>
            <person name="Mostad J."/>
        </authorList>
    </citation>
    <scope>NUCLEOTIDE SEQUENCE [LARGE SCALE GENOMIC DNA]</scope>
    <source>
        <strain evidence="5 6">DFI.7.95</strain>
    </source>
</reference>
<dbReference type="Pfam" id="PF00356">
    <property type="entry name" value="LacI"/>
    <property type="match status" value="1"/>
</dbReference>
<dbReference type="InterPro" id="IPR025997">
    <property type="entry name" value="SBP_2_dom"/>
</dbReference>
<dbReference type="PANTHER" id="PTHR30146">
    <property type="entry name" value="LACI-RELATED TRANSCRIPTIONAL REPRESSOR"/>
    <property type="match status" value="1"/>
</dbReference>
<dbReference type="PROSITE" id="PS50932">
    <property type="entry name" value="HTH_LACI_2"/>
    <property type="match status" value="1"/>
</dbReference>